<dbReference type="EC" id="2.4.1.-" evidence="10"/>
<evidence type="ECO:0000256" key="5">
    <source>
        <dbReference type="ARBA" id="ARBA00022679"/>
    </source>
</evidence>
<evidence type="ECO:0000256" key="2">
    <source>
        <dbReference type="ARBA" id="ARBA00004922"/>
    </source>
</evidence>
<dbReference type="EMBL" id="CAKKNE010000005">
    <property type="protein sequence ID" value="CAH0376547.1"/>
    <property type="molecule type" value="Genomic_DNA"/>
</dbReference>
<dbReference type="Proteomes" id="UP000789595">
    <property type="component" value="Unassembled WGS sequence"/>
</dbReference>
<name>A0A8J2SXH3_9STRA</name>
<dbReference type="Pfam" id="PF03155">
    <property type="entry name" value="Alg6_Alg8"/>
    <property type="match status" value="1"/>
</dbReference>
<evidence type="ECO:0000256" key="6">
    <source>
        <dbReference type="ARBA" id="ARBA00022692"/>
    </source>
</evidence>
<dbReference type="OrthoDB" id="4983at2759"/>
<keyword evidence="9 10" id="KW-0472">Membrane</keyword>
<keyword evidence="13" id="KW-1185">Reference proteome</keyword>
<keyword evidence="7 10" id="KW-0256">Endoplasmic reticulum</keyword>
<keyword evidence="4 10" id="KW-0328">Glycosyltransferase</keyword>
<evidence type="ECO:0000256" key="4">
    <source>
        <dbReference type="ARBA" id="ARBA00022676"/>
    </source>
</evidence>
<evidence type="ECO:0000256" key="3">
    <source>
        <dbReference type="ARBA" id="ARBA00008715"/>
    </source>
</evidence>
<evidence type="ECO:0000256" key="9">
    <source>
        <dbReference type="ARBA" id="ARBA00023136"/>
    </source>
</evidence>
<comment type="similarity">
    <text evidence="3 10">Belongs to the ALG6/ALG8 glucosyltransferase family.</text>
</comment>
<feature type="transmembrane region" description="Helical" evidence="10">
    <location>
        <begin position="493"/>
        <end position="512"/>
    </location>
</feature>
<evidence type="ECO:0000256" key="8">
    <source>
        <dbReference type="ARBA" id="ARBA00022989"/>
    </source>
</evidence>
<evidence type="ECO:0000313" key="12">
    <source>
        <dbReference type="EMBL" id="CAH0376547.1"/>
    </source>
</evidence>
<comment type="subcellular location">
    <subcellularLocation>
        <location evidence="1 10">Endoplasmic reticulum membrane</location>
        <topology evidence="1 10">Multi-pass membrane protein</topology>
    </subcellularLocation>
</comment>
<reference evidence="12" key="1">
    <citation type="submission" date="2021-11" db="EMBL/GenBank/DDBJ databases">
        <authorList>
            <consortium name="Genoscope - CEA"/>
            <person name="William W."/>
        </authorList>
    </citation>
    <scope>NUCLEOTIDE SEQUENCE</scope>
</reference>
<sequence>MLQTPHTPEKDAAFVSRIRRYDSTEWASPQVTPTSGERLVAARALGLTPSPPRSRNPSPPSQQRQSPSLIWAAVALGLLVRHACSLHPYSGEGDPPRYGDYEAHRHWMEITHHLPLNQWYAYDTEYWGLDYPPLMAYIEKILGFLSHAYDPASVALDSSRGYEEIHHRAFMRFTVLVVDALVAVSAFVALACKLEATTKRRSLLIALCVLAPAPILVDHGHFQYNCLPLGLTLWSALFIDDRPCLASFLFTLALHSKQTALYYAPAVFCELLGRNLEVKKIVCLGVVVLMTSLLLWLPLIKEGVAFQALRRCFPVARGVFEDKVGNAWYAAQVFLRARDRLDQSSLIKVAAVLTALGSFAPCLLRCRRVARGQDRSLANILRSLHVSALAFFLFSYHVHEKGILVPLYPLLPLSLAERDYAAAFSLLSAFTLLPLLQYEGLALAYGASVALYVLAWYDHKPRRAFAAFAGLVPLHFVPLVVPPPARYPDLYPALVALLGAAGFGLAYIMVALHELKPWRRGKVD</sequence>
<dbReference type="UniPathway" id="UPA00378"/>
<dbReference type="GO" id="GO:0005789">
    <property type="term" value="C:endoplasmic reticulum membrane"/>
    <property type="evidence" value="ECO:0007669"/>
    <property type="project" value="UniProtKB-SubCell"/>
</dbReference>
<feature type="transmembrane region" description="Helical" evidence="10">
    <location>
        <begin position="345"/>
        <end position="364"/>
    </location>
</feature>
<feature type="transmembrane region" description="Helical" evidence="10">
    <location>
        <begin position="435"/>
        <end position="457"/>
    </location>
</feature>
<keyword evidence="6 10" id="KW-0812">Transmembrane</keyword>
<evidence type="ECO:0000256" key="1">
    <source>
        <dbReference type="ARBA" id="ARBA00004477"/>
    </source>
</evidence>
<dbReference type="GO" id="GO:0042281">
    <property type="term" value="F:dolichyl pyrophosphate Man9GlcNAc2 alpha-1,3-glucosyltransferase activity"/>
    <property type="evidence" value="ECO:0007669"/>
    <property type="project" value="TreeGrafter"/>
</dbReference>
<feature type="compositionally biased region" description="Pro residues" evidence="11">
    <location>
        <begin position="49"/>
        <end position="60"/>
    </location>
</feature>
<evidence type="ECO:0000256" key="11">
    <source>
        <dbReference type="SAM" id="MobiDB-lite"/>
    </source>
</evidence>
<organism evidence="12 13">
    <name type="scientific">Pelagomonas calceolata</name>
    <dbReference type="NCBI Taxonomy" id="35677"/>
    <lineage>
        <taxon>Eukaryota</taxon>
        <taxon>Sar</taxon>
        <taxon>Stramenopiles</taxon>
        <taxon>Ochrophyta</taxon>
        <taxon>Pelagophyceae</taxon>
        <taxon>Pelagomonadales</taxon>
        <taxon>Pelagomonadaceae</taxon>
        <taxon>Pelagomonas</taxon>
    </lineage>
</organism>
<dbReference type="InterPro" id="IPR004856">
    <property type="entry name" value="Glyco_trans_ALG6/ALG8"/>
</dbReference>
<comment type="pathway">
    <text evidence="2 10">Protein modification; protein glycosylation.</text>
</comment>
<dbReference type="PANTHER" id="PTHR12413:SF1">
    <property type="entry name" value="DOLICHYL PYROPHOSPHATE MAN9GLCNAC2 ALPHA-1,3-GLUCOSYLTRANSFERASE"/>
    <property type="match status" value="1"/>
</dbReference>
<dbReference type="AlphaFoldDB" id="A0A8J2SXH3"/>
<feature type="transmembrane region" description="Helical" evidence="10">
    <location>
        <begin position="464"/>
        <end position="481"/>
    </location>
</feature>
<proteinExistence type="inferred from homology"/>
<feature type="transmembrane region" description="Helical" evidence="10">
    <location>
        <begin position="169"/>
        <end position="191"/>
    </location>
</feature>
<dbReference type="PANTHER" id="PTHR12413">
    <property type="entry name" value="DOLICHYL GLYCOSYLTRANSFERASE"/>
    <property type="match status" value="1"/>
</dbReference>
<feature type="transmembrane region" description="Helical" evidence="10">
    <location>
        <begin position="281"/>
        <end position="300"/>
    </location>
</feature>
<evidence type="ECO:0000256" key="10">
    <source>
        <dbReference type="RuleBase" id="RU363110"/>
    </source>
</evidence>
<feature type="region of interest" description="Disordered" evidence="11">
    <location>
        <begin position="47"/>
        <end position="66"/>
    </location>
</feature>
<comment type="caution">
    <text evidence="10">Lacks conserved residue(s) required for the propagation of feature annotation.</text>
</comment>
<accession>A0A8J2SXH3</accession>
<protein>
    <recommendedName>
        <fullName evidence="10">Alpha-1,3-glucosyltransferase</fullName>
        <ecNumber evidence="10">2.4.1.-</ecNumber>
    </recommendedName>
</protein>
<feature type="transmembrane region" description="Helical" evidence="10">
    <location>
        <begin position="376"/>
        <end position="398"/>
    </location>
</feature>
<evidence type="ECO:0000256" key="7">
    <source>
        <dbReference type="ARBA" id="ARBA00022824"/>
    </source>
</evidence>
<keyword evidence="5 10" id="KW-0808">Transferase</keyword>
<evidence type="ECO:0000313" key="13">
    <source>
        <dbReference type="Proteomes" id="UP000789595"/>
    </source>
</evidence>
<gene>
    <name evidence="12" type="ORF">PECAL_5P11440</name>
</gene>
<keyword evidence="8 10" id="KW-1133">Transmembrane helix</keyword>
<comment type="caution">
    <text evidence="12">The sequence shown here is derived from an EMBL/GenBank/DDBJ whole genome shotgun (WGS) entry which is preliminary data.</text>
</comment>